<evidence type="ECO:0000256" key="1">
    <source>
        <dbReference type="SAM" id="Coils"/>
    </source>
</evidence>
<feature type="domain" description="Transposase IS116/IS110/IS902 C-terminal" evidence="3">
    <location>
        <begin position="206"/>
        <end position="292"/>
    </location>
</feature>
<organism evidence="4 5">
    <name type="scientific">Dysgonomonas mossii</name>
    <dbReference type="NCBI Taxonomy" id="163665"/>
    <lineage>
        <taxon>Bacteria</taxon>
        <taxon>Pseudomonadati</taxon>
        <taxon>Bacteroidota</taxon>
        <taxon>Bacteroidia</taxon>
        <taxon>Bacteroidales</taxon>
        <taxon>Dysgonomonadaceae</taxon>
        <taxon>Dysgonomonas</taxon>
    </lineage>
</organism>
<dbReference type="Pfam" id="PF01548">
    <property type="entry name" value="DEDD_Tnp_IS110"/>
    <property type="match status" value="1"/>
</dbReference>
<dbReference type="InterPro" id="IPR003346">
    <property type="entry name" value="Transposase_20"/>
</dbReference>
<dbReference type="Pfam" id="PF02371">
    <property type="entry name" value="Transposase_20"/>
    <property type="match status" value="1"/>
</dbReference>
<sequence length="336" mass="38575">MKENYFIGIDVSKKNLDCCLLCNGIVIRQDVISNHPKSIESYISIICIEESTDIEQIVVCAEYTGLYIYPLVVACQTNSYKLWLEDPTQIKYSSGLQREKNDLIDAKRIALYAFRYIDRIKLYKKPSASIESIKLLSAELNMLCVDRAKYQAQLSDQKEYMPDYIYKLKSKRLNLLIKELDKAINNIEIEIENIIKNDVLLSRQMELLLSIEGIGSKTSVKMILETQAFTKFTDSRKFCCHAGVAPFSYLSGSSQHSRNRVSQRANKSIKTLLHLAALSALQNKDSELRTYYDRKIAEGKNKMSVLNAIRGKLITRMFAVIRNDQSYDFNYANQFA</sequence>
<dbReference type="PANTHER" id="PTHR33055">
    <property type="entry name" value="TRANSPOSASE FOR INSERTION SEQUENCE ELEMENT IS1111A"/>
    <property type="match status" value="1"/>
</dbReference>
<dbReference type="OrthoDB" id="964423at2"/>
<evidence type="ECO:0000259" key="3">
    <source>
        <dbReference type="Pfam" id="PF02371"/>
    </source>
</evidence>
<feature type="coiled-coil region" evidence="1">
    <location>
        <begin position="170"/>
        <end position="197"/>
    </location>
</feature>
<dbReference type="InterPro" id="IPR002525">
    <property type="entry name" value="Transp_IS110-like_N"/>
</dbReference>
<evidence type="ECO:0000313" key="5">
    <source>
        <dbReference type="Proteomes" id="UP000298285"/>
    </source>
</evidence>
<dbReference type="GO" id="GO:0006313">
    <property type="term" value="P:DNA transposition"/>
    <property type="evidence" value="ECO:0007669"/>
    <property type="project" value="InterPro"/>
</dbReference>
<name>A0A4Y9ILQ0_9BACT</name>
<dbReference type="Proteomes" id="UP000298285">
    <property type="component" value="Unassembled WGS sequence"/>
</dbReference>
<evidence type="ECO:0000259" key="2">
    <source>
        <dbReference type="Pfam" id="PF01548"/>
    </source>
</evidence>
<dbReference type="EMBL" id="SPPK01000004">
    <property type="protein sequence ID" value="TFU88664.1"/>
    <property type="molecule type" value="Genomic_DNA"/>
</dbReference>
<proteinExistence type="predicted"/>
<accession>A0A4Y9ILQ0</accession>
<reference evidence="4 5" key="1">
    <citation type="submission" date="2019-03" db="EMBL/GenBank/DDBJ databases">
        <title>Diversity of the mouse oral microbiome.</title>
        <authorList>
            <person name="Joseph S."/>
            <person name="Aduse-Opoku J."/>
            <person name="Curtis M."/>
            <person name="Wade W."/>
            <person name="Hashim A."/>
        </authorList>
    </citation>
    <scope>NUCLEOTIDE SEQUENCE [LARGE SCALE GENOMIC DNA]</scope>
    <source>
        <strain evidence="4 5">P11</strain>
    </source>
</reference>
<comment type="caution">
    <text evidence="4">The sequence shown here is derived from an EMBL/GenBank/DDBJ whole genome shotgun (WGS) entry which is preliminary data.</text>
</comment>
<evidence type="ECO:0000313" key="4">
    <source>
        <dbReference type="EMBL" id="TFU88664.1"/>
    </source>
</evidence>
<dbReference type="RefSeq" id="WP_135105871.1">
    <property type="nucleotide sequence ID" value="NZ_JADGKW010000004.1"/>
</dbReference>
<dbReference type="GO" id="GO:0004803">
    <property type="term" value="F:transposase activity"/>
    <property type="evidence" value="ECO:0007669"/>
    <property type="project" value="InterPro"/>
</dbReference>
<feature type="domain" description="Transposase IS110-like N-terminal" evidence="2">
    <location>
        <begin position="7"/>
        <end position="155"/>
    </location>
</feature>
<gene>
    <name evidence="4" type="ORF">E4T88_12360</name>
</gene>
<dbReference type="PANTHER" id="PTHR33055:SF3">
    <property type="entry name" value="PUTATIVE TRANSPOSASE FOR IS117-RELATED"/>
    <property type="match status" value="1"/>
</dbReference>
<protein>
    <submittedName>
        <fullName evidence="4">IS110 family transposase</fullName>
    </submittedName>
</protein>
<dbReference type="NCBIfam" id="NF033542">
    <property type="entry name" value="transpos_IS110"/>
    <property type="match status" value="1"/>
</dbReference>
<dbReference type="InterPro" id="IPR047650">
    <property type="entry name" value="Transpos_IS110"/>
</dbReference>
<dbReference type="AlphaFoldDB" id="A0A4Y9ILQ0"/>
<dbReference type="GO" id="GO:0003677">
    <property type="term" value="F:DNA binding"/>
    <property type="evidence" value="ECO:0007669"/>
    <property type="project" value="InterPro"/>
</dbReference>
<keyword evidence="1" id="KW-0175">Coiled coil</keyword>